<accession>A0A7I8VV52</accession>
<gene>
    <name evidence="1" type="ORF">DGYR_LOCUS8031</name>
</gene>
<reference evidence="1 2" key="1">
    <citation type="submission" date="2020-08" db="EMBL/GenBank/DDBJ databases">
        <authorList>
            <person name="Hejnol A."/>
        </authorList>
    </citation>
    <scope>NUCLEOTIDE SEQUENCE [LARGE SCALE GENOMIC DNA]</scope>
</reference>
<name>A0A7I8VV52_9ANNE</name>
<dbReference type="AlphaFoldDB" id="A0A7I8VV52"/>
<dbReference type="Proteomes" id="UP000549394">
    <property type="component" value="Unassembled WGS sequence"/>
</dbReference>
<sequence length="269" mass="31618">MPVFENLMKKIRSKKKKEEAPRELQCYSKVVRSITNEAVYVSPSRYSIEEALRSSTPSSHVYEEIPEDKLDPTITEIWSKSSTRTNVSSPVEVVKEKLNKENAEYLDLSSRQQVSESCNKFYETSTDDTYSEYDLPKKDLEYEYMRERVRENRLRTENVYKKMLSESGSDSGCEQVKFTKKLHKKNRILKPAEYVLPDWNQIYEPYLNKNSSENRKKTVEYDPRLSCRVTDYSLPKSAENQRQRSSTASNVFLDDLVWANHNRVLMLDL</sequence>
<comment type="caution">
    <text evidence="1">The sequence shown here is derived from an EMBL/GenBank/DDBJ whole genome shotgun (WGS) entry which is preliminary data.</text>
</comment>
<dbReference type="EMBL" id="CAJFCJ010000011">
    <property type="protein sequence ID" value="CAD5119847.1"/>
    <property type="molecule type" value="Genomic_DNA"/>
</dbReference>
<keyword evidence="2" id="KW-1185">Reference proteome</keyword>
<organism evidence="1 2">
    <name type="scientific">Dimorphilus gyrociliatus</name>
    <dbReference type="NCBI Taxonomy" id="2664684"/>
    <lineage>
        <taxon>Eukaryota</taxon>
        <taxon>Metazoa</taxon>
        <taxon>Spiralia</taxon>
        <taxon>Lophotrochozoa</taxon>
        <taxon>Annelida</taxon>
        <taxon>Polychaeta</taxon>
        <taxon>Polychaeta incertae sedis</taxon>
        <taxon>Dinophilidae</taxon>
        <taxon>Dimorphilus</taxon>
    </lineage>
</organism>
<evidence type="ECO:0000313" key="2">
    <source>
        <dbReference type="Proteomes" id="UP000549394"/>
    </source>
</evidence>
<proteinExistence type="predicted"/>
<evidence type="ECO:0000313" key="1">
    <source>
        <dbReference type="EMBL" id="CAD5119847.1"/>
    </source>
</evidence>
<protein>
    <submittedName>
        <fullName evidence="1">DgyrCDS8430</fullName>
    </submittedName>
</protein>